<reference evidence="2 3" key="1">
    <citation type="submission" date="2021-07" db="EMBL/GenBank/DDBJ databases">
        <authorList>
            <person name="Palmer J.M."/>
        </authorList>
    </citation>
    <scope>NUCLEOTIDE SEQUENCE [LARGE SCALE GENOMIC DNA]</scope>
    <source>
        <strain evidence="2 3">AT_MEX2019</strain>
        <tissue evidence="2">Muscle</tissue>
    </source>
</reference>
<dbReference type="EMBL" id="JAHUTI010061823">
    <property type="protein sequence ID" value="MED6252551.1"/>
    <property type="molecule type" value="Genomic_DNA"/>
</dbReference>
<protein>
    <submittedName>
        <fullName evidence="2">Uncharacterized protein</fullName>
    </submittedName>
</protein>
<sequence length="101" mass="11806">MKYAKSSKKQYMMRSSEEIQVIDSYQSVNVYKAIRTPVNHRAIIYRCRKHGAVVNLPWSGRLPKSLEEHIDISSTRSKRNPEQDLKNCRPSLASEMVRVRQ</sequence>
<evidence type="ECO:0000313" key="3">
    <source>
        <dbReference type="Proteomes" id="UP001345963"/>
    </source>
</evidence>
<evidence type="ECO:0000256" key="1">
    <source>
        <dbReference type="SAM" id="MobiDB-lite"/>
    </source>
</evidence>
<keyword evidence="3" id="KW-1185">Reference proteome</keyword>
<comment type="caution">
    <text evidence="2">The sequence shown here is derived from an EMBL/GenBank/DDBJ whole genome shotgun (WGS) entry which is preliminary data.</text>
</comment>
<evidence type="ECO:0000313" key="2">
    <source>
        <dbReference type="EMBL" id="MED6252551.1"/>
    </source>
</evidence>
<feature type="region of interest" description="Disordered" evidence="1">
    <location>
        <begin position="72"/>
        <end position="101"/>
    </location>
</feature>
<gene>
    <name evidence="2" type="ORF">ATANTOWER_013366</name>
</gene>
<name>A0ABU7BQ07_9TELE</name>
<dbReference type="Proteomes" id="UP001345963">
    <property type="component" value="Unassembled WGS sequence"/>
</dbReference>
<organism evidence="2 3">
    <name type="scientific">Ataeniobius toweri</name>
    <dbReference type="NCBI Taxonomy" id="208326"/>
    <lineage>
        <taxon>Eukaryota</taxon>
        <taxon>Metazoa</taxon>
        <taxon>Chordata</taxon>
        <taxon>Craniata</taxon>
        <taxon>Vertebrata</taxon>
        <taxon>Euteleostomi</taxon>
        <taxon>Actinopterygii</taxon>
        <taxon>Neopterygii</taxon>
        <taxon>Teleostei</taxon>
        <taxon>Neoteleostei</taxon>
        <taxon>Acanthomorphata</taxon>
        <taxon>Ovalentaria</taxon>
        <taxon>Atherinomorphae</taxon>
        <taxon>Cyprinodontiformes</taxon>
        <taxon>Goodeidae</taxon>
        <taxon>Ataeniobius</taxon>
    </lineage>
</organism>
<proteinExistence type="predicted"/>
<accession>A0ABU7BQ07</accession>